<dbReference type="CDD" id="cd03053">
    <property type="entry name" value="GST_N_Phi"/>
    <property type="match status" value="1"/>
</dbReference>
<feature type="domain" description="GST N-terminal" evidence="5">
    <location>
        <begin position="1"/>
        <end position="83"/>
    </location>
</feature>
<sequence>MVIKLYGSPLSTCTRRVALVLKEKDVPYELVAVDLTKNEHKDGAFLANQPFGQVPFIVEEDGFQLFESRAIGRYIALKYAGRGNKIVPDTADLKKTALFEQAASIELTNFDPFASGIAFEKVIKPRKGLGETDSKVVANLLQVLNAKLDAYEIILSKTKYLAGNEITLADLFHLPYGSMLGVMGIDVLLSEKRPNVARWWRDITSRPSWQAVKDGA</sequence>
<keyword evidence="3 7" id="KW-0808">Transferase</keyword>
<dbReference type="InterPro" id="IPR040079">
    <property type="entry name" value="Glutathione_S-Trfase"/>
</dbReference>
<evidence type="ECO:0000259" key="6">
    <source>
        <dbReference type="PROSITE" id="PS50405"/>
    </source>
</evidence>
<dbReference type="PROSITE" id="PS50405">
    <property type="entry name" value="GST_CTER"/>
    <property type="match status" value="1"/>
</dbReference>
<evidence type="ECO:0000256" key="2">
    <source>
        <dbReference type="ARBA" id="ARBA00012452"/>
    </source>
</evidence>
<dbReference type="InterPro" id="IPR036282">
    <property type="entry name" value="Glutathione-S-Trfase_C_sf"/>
</dbReference>
<dbReference type="SFLD" id="SFLDG00358">
    <property type="entry name" value="Main_(cytGST)"/>
    <property type="match status" value="1"/>
</dbReference>
<organism evidence="7">
    <name type="scientific">Taiwanofungus camphoratus</name>
    <name type="common">Poroid brown-rot fungus</name>
    <name type="synonym">Antrodia camphorata</name>
    <dbReference type="NCBI Taxonomy" id="2696576"/>
    <lineage>
        <taxon>Eukaryota</taxon>
        <taxon>Fungi</taxon>
        <taxon>Dikarya</taxon>
        <taxon>Basidiomycota</taxon>
        <taxon>Agaricomycotina</taxon>
        <taxon>Agaricomycetes</taxon>
        <taxon>Polyporales</taxon>
        <taxon>Taiwanofungaceae</taxon>
        <taxon>Taiwanofungus</taxon>
    </lineage>
</organism>
<dbReference type="Gene3D" id="1.20.1050.10">
    <property type="match status" value="1"/>
</dbReference>
<dbReference type="GO" id="GO:0006749">
    <property type="term" value="P:glutathione metabolic process"/>
    <property type="evidence" value="ECO:0007669"/>
    <property type="project" value="TreeGrafter"/>
</dbReference>
<dbReference type="InterPro" id="IPR004045">
    <property type="entry name" value="Glutathione_S-Trfase_N"/>
</dbReference>
<dbReference type="EMBL" id="AY632357">
    <property type="protein sequence ID" value="AAU05112.1"/>
    <property type="molecule type" value="mRNA"/>
</dbReference>
<dbReference type="PROSITE" id="PS50404">
    <property type="entry name" value="GST_NTER"/>
    <property type="match status" value="1"/>
</dbReference>
<dbReference type="InterPro" id="IPR010987">
    <property type="entry name" value="Glutathione-S-Trfase_C-like"/>
</dbReference>
<dbReference type="FunFam" id="1.20.1050.10:FF:000004">
    <property type="entry name" value="Glutathione S-transferase F2"/>
    <property type="match status" value="1"/>
</dbReference>
<comment type="catalytic activity">
    <reaction evidence="4">
        <text>RX + glutathione = an S-substituted glutathione + a halide anion + H(+)</text>
        <dbReference type="Rhea" id="RHEA:16437"/>
        <dbReference type="ChEBI" id="CHEBI:15378"/>
        <dbReference type="ChEBI" id="CHEBI:16042"/>
        <dbReference type="ChEBI" id="CHEBI:17792"/>
        <dbReference type="ChEBI" id="CHEBI:57925"/>
        <dbReference type="ChEBI" id="CHEBI:90779"/>
        <dbReference type="EC" id="2.5.1.18"/>
    </reaction>
</comment>
<evidence type="ECO:0000313" key="7">
    <source>
        <dbReference type="EMBL" id="AAU05112.1"/>
    </source>
</evidence>
<dbReference type="Gene3D" id="3.40.30.10">
    <property type="entry name" value="Glutaredoxin"/>
    <property type="match status" value="1"/>
</dbReference>
<evidence type="ECO:0000256" key="4">
    <source>
        <dbReference type="ARBA" id="ARBA00047960"/>
    </source>
</evidence>
<dbReference type="SMR" id="A9UJZ3"/>
<comment type="similarity">
    <text evidence="1">Belongs to the GST superfamily. Phi family.</text>
</comment>
<dbReference type="InterPro" id="IPR036249">
    <property type="entry name" value="Thioredoxin-like_sf"/>
</dbReference>
<dbReference type="GO" id="GO:0043295">
    <property type="term" value="F:glutathione binding"/>
    <property type="evidence" value="ECO:0007669"/>
    <property type="project" value="TreeGrafter"/>
</dbReference>
<dbReference type="CDD" id="cd03187">
    <property type="entry name" value="GST_C_Phi"/>
    <property type="match status" value="1"/>
</dbReference>
<name>A9UJZ3_TAICA</name>
<feature type="domain" description="GST C-terminal" evidence="6">
    <location>
        <begin position="92"/>
        <end position="216"/>
    </location>
</feature>
<protein>
    <recommendedName>
        <fullName evidence="2">glutathione transferase</fullName>
        <ecNumber evidence="2">2.5.1.18</ecNumber>
    </recommendedName>
</protein>
<dbReference type="EC" id="2.5.1.18" evidence="2"/>
<dbReference type="SUPFAM" id="SSF47616">
    <property type="entry name" value="GST C-terminal domain-like"/>
    <property type="match status" value="1"/>
</dbReference>
<evidence type="ECO:0000256" key="1">
    <source>
        <dbReference type="ARBA" id="ARBA00010128"/>
    </source>
</evidence>
<dbReference type="PANTHER" id="PTHR43900">
    <property type="entry name" value="GLUTATHIONE S-TRANSFERASE RHO"/>
    <property type="match status" value="1"/>
</dbReference>
<evidence type="ECO:0000259" key="5">
    <source>
        <dbReference type="PROSITE" id="PS50404"/>
    </source>
</evidence>
<dbReference type="GO" id="GO:0009636">
    <property type="term" value="P:response to toxic substance"/>
    <property type="evidence" value="ECO:0007669"/>
    <property type="project" value="UniProtKB-ARBA"/>
</dbReference>
<dbReference type="GO" id="GO:0005737">
    <property type="term" value="C:cytoplasm"/>
    <property type="evidence" value="ECO:0007669"/>
    <property type="project" value="TreeGrafter"/>
</dbReference>
<dbReference type="SFLD" id="SFLDG01154">
    <property type="entry name" value="Main.5:_Phi-like"/>
    <property type="match status" value="1"/>
</dbReference>
<dbReference type="Pfam" id="PF02798">
    <property type="entry name" value="GST_N"/>
    <property type="match status" value="1"/>
</dbReference>
<dbReference type="Pfam" id="PF00043">
    <property type="entry name" value="GST_C"/>
    <property type="match status" value="1"/>
</dbReference>
<dbReference type="PANTHER" id="PTHR43900:SF3">
    <property type="entry name" value="GLUTATHIONE S-TRANSFERASE RHO"/>
    <property type="match status" value="1"/>
</dbReference>
<reference evidence="7" key="1">
    <citation type="submission" date="2004-05" db="EMBL/GenBank/DDBJ databases">
        <title>Cloning of glutathione transferase from Antrodia camphorata.</title>
        <authorList>
            <person name="Lin C.-T."/>
            <person name="Liu S.-L."/>
            <person name="Liao Y.-C."/>
        </authorList>
    </citation>
    <scope>NUCLEOTIDE SEQUENCE</scope>
</reference>
<dbReference type="InterPro" id="IPR004046">
    <property type="entry name" value="GST_C"/>
</dbReference>
<dbReference type="InterPro" id="IPR034347">
    <property type="entry name" value="GST_Phi_C"/>
</dbReference>
<dbReference type="SFLD" id="SFLDS00019">
    <property type="entry name" value="Glutathione_Transferase_(cytos"/>
    <property type="match status" value="1"/>
</dbReference>
<dbReference type="GO" id="GO:0004364">
    <property type="term" value="F:glutathione transferase activity"/>
    <property type="evidence" value="ECO:0007669"/>
    <property type="project" value="UniProtKB-EC"/>
</dbReference>
<dbReference type="SUPFAM" id="SSF52833">
    <property type="entry name" value="Thioredoxin-like"/>
    <property type="match status" value="1"/>
</dbReference>
<proteinExistence type="evidence at transcript level"/>
<dbReference type="FunFam" id="3.40.30.10:FF:000016">
    <property type="entry name" value="Glutathione S-transferase F2"/>
    <property type="match status" value="1"/>
</dbReference>
<accession>A9UJZ3</accession>
<dbReference type="AlphaFoldDB" id="A9UJZ3"/>
<evidence type="ECO:0000256" key="3">
    <source>
        <dbReference type="ARBA" id="ARBA00022679"/>
    </source>
</evidence>